<dbReference type="Pfam" id="PF11026">
    <property type="entry name" value="DUF2721"/>
    <property type="match status" value="1"/>
</dbReference>
<comment type="caution">
    <text evidence="3">The sequence shown here is derived from an EMBL/GenBank/DDBJ whole genome shotgun (WGS) entry which is preliminary data.</text>
</comment>
<dbReference type="EMBL" id="LUUH01000028">
    <property type="protein sequence ID" value="OAI07493.1"/>
    <property type="molecule type" value="Genomic_DNA"/>
</dbReference>
<protein>
    <recommendedName>
        <fullName evidence="6">DUF2721 domain-containing protein</fullName>
    </recommendedName>
</protein>
<dbReference type="AlphaFoldDB" id="A0A177MU52"/>
<feature type="transmembrane region" description="Helical" evidence="1">
    <location>
        <begin position="75"/>
        <end position="98"/>
    </location>
</feature>
<sequence length="143" mass="15471">MDAIANIPTVAHVIQQAVAPVFLLSGVAGILGVLTSRLGRTVDRFRLLSDLDGAQAEQHYPELQILTRRARWNQWSIIMCTTCALLVCLSIVAMFVSVELAIDLSNVVSLLFVASMLALIGGLLCFLREIALATGILALLKRP</sequence>
<feature type="transmembrane region" description="Helical" evidence="1">
    <location>
        <begin position="110"/>
        <end position="140"/>
    </location>
</feature>
<proteinExistence type="predicted"/>
<name>A0A177MU52_METMH</name>
<keyword evidence="1" id="KW-1133">Transmembrane helix</keyword>
<dbReference type="Proteomes" id="UP000077763">
    <property type="component" value="Unassembled WGS sequence"/>
</dbReference>
<reference evidence="5" key="1">
    <citation type="submission" date="2016-03" db="EMBL/GenBank/DDBJ databases">
        <authorList>
            <person name="Heylen K."/>
            <person name="De Vos P."/>
            <person name="Vekeman B."/>
        </authorList>
    </citation>
    <scope>NUCLEOTIDE SEQUENCE [LARGE SCALE GENOMIC DNA]</scope>
    <source>
        <strain evidence="5">R-45363</strain>
    </source>
</reference>
<evidence type="ECO:0000313" key="2">
    <source>
        <dbReference type="EMBL" id="OAI07493.1"/>
    </source>
</evidence>
<organism evidence="3 5">
    <name type="scientific">Methylomonas methanica</name>
    <dbReference type="NCBI Taxonomy" id="421"/>
    <lineage>
        <taxon>Bacteria</taxon>
        <taxon>Pseudomonadati</taxon>
        <taxon>Pseudomonadota</taxon>
        <taxon>Gammaproteobacteria</taxon>
        <taxon>Methylococcales</taxon>
        <taxon>Methylococcaceae</taxon>
        <taxon>Methylomonas</taxon>
    </lineage>
</organism>
<evidence type="ECO:0000313" key="5">
    <source>
        <dbReference type="Proteomes" id="UP000078090"/>
    </source>
</evidence>
<dbReference type="RefSeq" id="WP_064006788.1">
    <property type="nucleotide sequence ID" value="NZ_LUUG01000031.1"/>
</dbReference>
<keyword evidence="1" id="KW-0472">Membrane</keyword>
<evidence type="ECO:0000256" key="1">
    <source>
        <dbReference type="SAM" id="Phobius"/>
    </source>
</evidence>
<feature type="transmembrane region" description="Helical" evidence="1">
    <location>
        <begin position="17"/>
        <end position="36"/>
    </location>
</feature>
<evidence type="ECO:0008006" key="6">
    <source>
        <dbReference type="Google" id="ProtNLM"/>
    </source>
</evidence>
<gene>
    <name evidence="3" type="ORF">A1332_24435</name>
    <name evidence="2" type="ORF">A1353_07385</name>
</gene>
<reference evidence="3 4" key="2">
    <citation type="submission" date="2016-03" db="EMBL/GenBank/DDBJ databases">
        <authorList>
            <person name="Ploux O."/>
        </authorList>
    </citation>
    <scope>NUCLEOTIDE SEQUENCE [LARGE SCALE GENOMIC DNA]</scope>
    <source>
        <strain evidence="3">R-45363</strain>
        <strain evidence="2 4">R-45371</strain>
    </source>
</reference>
<accession>A0A177MU52</accession>
<dbReference type="EMBL" id="LUUG01000031">
    <property type="protein sequence ID" value="OAI09298.1"/>
    <property type="molecule type" value="Genomic_DNA"/>
</dbReference>
<dbReference type="InterPro" id="IPR021279">
    <property type="entry name" value="DUF2721"/>
</dbReference>
<evidence type="ECO:0000313" key="3">
    <source>
        <dbReference type="EMBL" id="OAI09298.1"/>
    </source>
</evidence>
<dbReference type="Proteomes" id="UP000078090">
    <property type="component" value="Unassembled WGS sequence"/>
</dbReference>
<keyword evidence="1" id="KW-0812">Transmembrane</keyword>
<evidence type="ECO:0000313" key="4">
    <source>
        <dbReference type="Proteomes" id="UP000077763"/>
    </source>
</evidence>